<gene>
    <name evidence="3" type="ORF">UFOPK3204_00360</name>
</gene>
<protein>
    <submittedName>
        <fullName evidence="3">Unannotated protein</fullName>
    </submittedName>
</protein>
<dbReference type="GO" id="GO:0006633">
    <property type="term" value="P:fatty acid biosynthetic process"/>
    <property type="evidence" value="ECO:0007669"/>
    <property type="project" value="TreeGrafter"/>
</dbReference>
<evidence type="ECO:0000256" key="1">
    <source>
        <dbReference type="ARBA" id="ARBA00006484"/>
    </source>
</evidence>
<dbReference type="GO" id="GO:0016616">
    <property type="term" value="F:oxidoreductase activity, acting on the CH-OH group of donors, NAD or NADP as acceptor"/>
    <property type="evidence" value="ECO:0007669"/>
    <property type="project" value="TreeGrafter"/>
</dbReference>
<dbReference type="InterPro" id="IPR002347">
    <property type="entry name" value="SDR_fam"/>
</dbReference>
<dbReference type="SUPFAM" id="SSF51735">
    <property type="entry name" value="NAD(P)-binding Rossmann-fold domains"/>
    <property type="match status" value="1"/>
</dbReference>
<dbReference type="NCBIfam" id="NF005559">
    <property type="entry name" value="PRK07231.1"/>
    <property type="match status" value="1"/>
</dbReference>
<reference evidence="3" key="1">
    <citation type="submission" date="2020-05" db="EMBL/GenBank/DDBJ databases">
        <authorList>
            <person name="Chiriac C."/>
            <person name="Salcher M."/>
            <person name="Ghai R."/>
            <person name="Kavagutti S V."/>
        </authorList>
    </citation>
    <scope>NUCLEOTIDE SEQUENCE</scope>
</reference>
<dbReference type="EMBL" id="CAFABK010000010">
    <property type="protein sequence ID" value="CAB4824133.1"/>
    <property type="molecule type" value="Genomic_DNA"/>
</dbReference>
<organism evidence="3">
    <name type="scientific">freshwater metagenome</name>
    <dbReference type="NCBI Taxonomy" id="449393"/>
    <lineage>
        <taxon>unclassified sequences</taxon>
        <taxon>metagenomes</taxon>
        <taxon>ecological metagenomes</taxon>
    </lineage>
</organism>
<keyword evidence="2" id="KW-0560">Oxidoreductase</keyword>
<dbReference type="FunFam" id="3.40.50.720:FF:000084">
    <property type="entry name" value="Short-chain dehydrogenase reductase"/>
    <property type="match status" value="1"/>
</dbReference>
<dbReference type="PRINTS" id="PR00080">
    <property type="entry name" value="SDRFAMILY"/>
</dbReference>
<dbReference type="PROSITE" id="PS00061">
    <property type="entry name" value="ADH_SHORT"/>
    <property type="match status" value="1"/>
</dbReference>
<dbReference type="GO" id="GO:0048038">
    <property type="term" value="F:quinone binding"/>
    <property type="evidence" value="ECO:0007669"/>
    <property type="project" value="TreeGrafter"/>
</dbReference>
<dbReference type="AlphaFoldDB" id="A0A6J6ZUG4"/>
<dbReference type="Gene3D" id="3.40.50.720">
    <property type="entry name" value="NAD(P)-binding Rossmann-like Domain"/>
    <property type="match status" value="1"/>
</dbReference>
<dbReference type="PANTHER" id="PTHR42760:SF133">
    <property type="entry name" value="3-OXOACYL-[ACYL-CARRIER-PROTEIN] REDUCTASE"/>
    <property type="match status" value="1"/>
</dbReference>
<sequence>MGRFDGKVAIVVGGAQGIGRVTAEKYAAEGAILVVTDVKPDVEKTFTEIQAANPGLKGFAMVHDVTKGAQSQAVTDRVMKEFGKIDILAHIAGVVQKADKVEDLDHEEFMRVYGVNIGGPFLMTKAVVPAMRKNNYGRIVIIGSYYGRHGVAYFAAYNSSKAAVINFAASLALEVADSNITVNTVSPGMVNTLMHQDALRGEADNRGITFEEMRDIEWGKTPFGRAGEPEDIANAVLFLTSDDASYITGASLDVNGGVLTR</sequence>
<name>A0A6J6ZUG4_9ZZZZ</name>
<evidence type="ECO:0000256" key="2">
    <source>
        <dbReference type="ARBA" id="ARBA00023002"/>
    </source>
</evidence>
<dbReference type="InterPro" id="IPR020904">
    <property type="entry name" value="Sc_DH/Rdtase_CS"/>
</dbReference>
<dbReference type="PRINTS" id="PR00081">
    <property type="entry name" value="GDHRDH"/>
</dbReference>
<proteinExistence type="inferred from homology"/>
<dbReference type="PANTHER" id="PTHR42760">
    <property type="entry name" value="SHORT-CHAIN DEHYDROGENASES/REDUCTASES FAMILY MEMBER"/>
    <property type="match status" value="1"/>
</dbReference>
<dbReference type="CDD" id="cd05233">
    <property type="entry name" value="SDR_c"/>
    <property type="match status" value="1"/>
</dbReference>
<accession>A0A6J6ZUG4</accession>
<evidence type="ECO:0000313" key="3">
    <source>
        <dbReference type="EMBL" id="CAB4824133.1"/>
    </source>
</evidence>
<comment type="similarity">
    <text evidence="1">Belongs to the short-chain dehydrogenases/reductases (SDR) family.</text>
</comment>
<dbReference type="InterPro" id="IPR036291">
    <property type="entry name" value="NAD(P)-bd_dom_sf"/>
</dbReference>
<dbReference type="Pfam" id="PF13561">
    <property type="entry name" value="adh_short_C2"/>
    <property type="match status" value="1"/>
</dbReference>